<comment type="caution">
    <text evidence="7">The sequence shown here is derived from an EMBL/GenBank/DDBJ whole genome shotgun (WGS) entry which is preliminary data.</text>
</comment>
<dbReference type="PANTHER" id="PTHR39192">
    <property type="entry name" value="IRON UPTAKE SYSTEM COMPONENT EFEO"/>
    <property type="match status" value="1"/>
</dbReference>
<dbReference type="Gene3D" id="1.20.1420.20">
    <property type="entry name" value="M75 peptidase, HXXE motif"/>
    <property type="match status" value="1"/>
</dbReference>
<evidence type="ECO:0000256" key="2">
    <source>
        <dbReference type="ARBA" id="ARBA00005989"/>
    </source>
</evidence>
<dbReference type="Proteomes" id="UP001424441">
    <property type="component" value="Unassembled WGS sequence"/>
</dbReference>
<organism evidence="7 8">
    <name type="scientific">Paenochrobactrum glaciei</name>
    <dbReference type="NCBI Taxonomy" id="486407"/>
    <lineage>
        <taxon>Bacteria</taxon>
        <taxon>Pseudomonadati</taxon>
        <taxon>Pseudomonadota</taxon>
        <taxon>Alphaproteobacteria</taxon>
        <taxon>Hyphomicrobiales</taxon>
        <taxon>Brucellaceae</taxon>
        <taxon>Paenochrobactrum</taxon>
    </lineage>
</organism>
<comment type="similarity">
    <text evidence="2">Belongs to the EfeM/EfeO family.</text>
</comment>
<accession>A0ABN1G8N4</accession>
<keyword evidence="4" id="KW-1133">Transmembrane helix</keyword>
<dbReference type="CDD" id="cd14656">
    <property type="entry name" value="Imelysin-like_EfeO"/>
    <property type="match status" value="1"/>
</dbReference>
<dbReference type="InterPro" id="IPR038352">
    <property type="entry name" value="Imelysin_sf"/>
</dbReference>
<keyword evidence="4" id="KW-0812">Transmembrane</keyword>
<sequence>MREQKTQTSPVLMKLAVAASGVLAIAAGGLFYYVSVNKPQNHDEELIKIEVGAKACNPMNLTLPSGNHSFEIHNLSDRPVEWEILDGVMVVEERENIIPRMKAILRAQLMPGDYQITCGLLSNPRGSLTVTPSEHSANANAAKPETRAFIGILSEYKVFLIMQANSMLRAADTLQKAISQGDLETARLGYVQARAAYNRTEMIASRFADLSAKIDPAAAYLENREQDKAFTGFPRIEYGLWDQNSTAGLDNFAKQLIDDLNGLKDRLKSVKLTPDLVLRHASSFLQQQADGPILNGTDSYAGLDATEFAAQAESIEKIFKLFEPLSINPAGAQTAALKAALNEYSTEIAAVSAGNTSVDYKNIDPDTRRKLADKATKLAETIDHLSAALGLNE</sequence>
<evidence type="ECO:0000313" key="7">
    <source>
        <dbReference type="EMBL" id="GAA0606193.1"/>
    </source>
</evidence>
<feature type="transmembrane region" description="Helical" evidence="4">
    <location>
        <begin position="12"/>
        <end position="34"/>
    </location>
</feature>
<keyword evidence="4" id="KW-0472">Membrane</keyword>
<keyword evidence="8" id="KW-1185">Reference proteome</keyword>
<gene>
    <name evidence="7" type="primary">efeO_2</name>
    <name evidence="7" type="ORF">GCM10008943_22260</name>
</gene>
<name>A0ABN1G8N4_9HYPH</name>
<dbReference type="PANTHER" id="PTHR39192:SF1">
    <property type="entry name" value="IRON UPTAKE SYSTEM COMPONENT EFEO"/>
    <property type="match status" value="1"/>
</dbReference>
<evidence type="ECO:0000259" key="5">
    <source>
        <dbReference type="Pfam" id="PF09375"/>
    </source>
</evidence>
<dbReference type="InterPro" id="IPR053377">
    <property type="entry name" value="Iron_uptake_EfeM/EfeO"/>
</dbReference>
<dbReference type="Pfam" id="PF09375">
    <property type="entry name" value="Peptidase_M75"/>
    <property type="match status" value="1"/>
</dbReference>
<reference evidence="7 8" key="1">
    <citation type="journal article" date="2019" name="Int. J. Syst. Evol. Microbiol.">
        <title>The Global Catalogue of Microorganisms (GCM) 10K type strain sequencing project: providing services to taxonomists for standard genome sequencing and annotation.</title>
        <authorList>
            <consortium name="The Broad Institute Genomics Platform"/>
            <consortium name="The Broad Institute Genome Sequencing Center for Infectious Disease"/>
            <person name="Wu L."/>
            <person name="Ma J."/>
        </authorList>
    </citation>
    <scope>NUCLEOTIDE SEQUENCE [LARGE SCALE GENOMIC DNA]</scope>
    <source>
        <strain evidence="7 8">JCM 15115</strain>
    </source>
</reference>
<dbReference type="InterPro" id="IPR050894">
    <property type="entry name" value="EfeM/EfeO_iron_uptake"/>
</dbReference>
<dbReference type="EMBL" id="BAAADE010000003">
    <property type="protein sequence ID" value="GAA0606193.1"/>
    <property type="molecule type" value="Genomic_DNA"/>
</dbReference>
<dbReference type="InterPro" id="IPR028096">
    <property type="entry name" value="EfeO_Cupredoxin"/>
</dbReference>
<keyword evidence="3" id="KW-0732">Signal</keyword>
<feature type="domain" description="Imelysin-like" evidence="5">
    <location>
        <begin position="152"/>
        <end position="382"/>
    </location>
</feature>
<dbReference type="RefSeq" id="WP_343805498.1">
    <property type="nucleotide sequence ID" value="NZ_BAAADE010000003.1"/>
</dbReference>
<evidence type="ECO:0000256" key="3">
    <source>
        <dbReference type="ARBA" id="ARBA00022729"/>
    </source>
</evidence>
<feature type="domain" description="EfeO-type cupredoxin-like" evidence="6">
    <location>
        <begin position="27"/>
        <end position="130"/>
    </location>
</feature>
<evidence type="ECO:0000256" key="4">
    <source>
        <dbReference type="SAM" id="Phobius"/>
    </source>
</evidence>
<proteinExistence type="inferred from homology"/>
<dbReference type="Pfam" id="PF13473">
    <property type="entry name" value="Cupredoxin_1"/>
    <property type="match status" value="1"/>
</dbReference>
<dbReference type="NCBIfam" id="NF041757">
    <property type="entry name" value="EfeO"/>
    <property type="match status" value="1"/>
</dbReference>
<evidence type="ECO:0000259" key="6">
    <source>
        <dbReference type="Pfam" id="PF13473"/>
    </source>
</evidence>
<dbReference type="InterPro" id="IPR034981">
    <property type="entry name" value="Imelysin-like_EfeO/Algp7"/>
</dbReference>
<comment type="subcellular location">
    <subcellularLocation>
        <location evidence="1">Periplasm</location>
    </subcellularLocation>
</comment>
<dbReference type="InterPro" id="IPR018976">
    <property type="entry name" value="Imelysin-like"/>
</dbReference>
<evidence type="ECO:0000256" key="1">
    <source>
        <dbReference type="ARBA" id="ARBA00004418"/>
    </source>
</evidence>
<evidence type="ECO:0000313" key="8">
    <source>
        <dbReference type="Proteomes" id="UP001424441"/>
    </source>
</evidence>
<protein>
    <submittedName>
        <fullName evidence="7">Iron uptake system protein EfeO</fullName>
    </submittedName>
</protein>